<keyword evidence="3" id="KW-0808">Transferase</keyword>
<dbReference type="PANTHER" id="PTHR22916">
    <property type="entry name" value="GLYCOSYLTRANSFERASE"/>
    <property type="match status" value="1"/>
</dbReference>
<proteinExistence type="inferred from homology"/>
<reference evidence="4" key="1">
    <citation type="submission" date="2009-09" db="EMBL/GenBank/DDBJ databases">
        <title>The complete chromosome of Alicyclobacillus acidocaldarius subsp. acidocaldarius DSM 446.</title>
        <authorList>
            <consortium name="US DOE Joint Genome Institute (JGI-PGF)"/>
            <person name="Lucas S."/>
            <person name="Copeland A."/>
            <person name="Lapidus A."/>
            <person name="Glavina del Rio T."/>
            <person name="Dalin E."/>
            <person name="Tice H."/>
            <person name="Bruce D."/>
            <person name="Goodwin L."/>
            <person name="Pitluck S."/>
            <person name="Kyrpides N."/>
            <person name="Mavromatis K."/>
            <person name="Ivanova N."/>
            <person name="Ovchinnikova G."/>
            <person name="Chertkov O."/>
            <person name="Sims D."/>
            <person name="Brettin T."/>
            <person name="Detter J.C."/>
            <person name="Han C."/>
            <person name="Larimer F."/>
            <person name="Land M."/>
            <person name="Hauser L."/>
            <person name="Markowitz V."/>
            <person name="Cheng J.-F."/>
            <person name="Hugenholtz P."/>
            <person name="Woyke T."/>
            <person name="Wu D."/>
            <person name="Pukall R."/>
            <person name="Klenk H.-P."/>
            <person name="Eisen J.A."/>
        </authorList>
    </citation>
    <scope>NUCLEOTIDE SEQUENCE [LARGE SCALE GENOMIC DNA]</scope>
    <source>
        <strain evidence="4">ATCC 27009 / DSM 446 / BCRC 14685 / JCM 5260 / KCTC 1825 / NBRC 15652 / NCIMB 11725 / NRRL B-14509 / 104-IA</strain>
    </source>
</reference>
<reference evidence="3 4" key="2">
    <citation type="journal article" date="2010" name="Stand. Genomic Sci.">
        <title>Complete genome sequence of Alicyclobacillus acidocaldarius type strain (104-IA).</title>
        <authorList>
            <person name="Mavromatis K."/>
            <person name="Sikorski J."/>
            <person name="Lapidus A."/>
            <person name="Glavina Del Rio T."/>
            <person name="Copeland A."/>
            <person name="Tice H."/>
            <person name="Cheng J.F."/>
            <person name="Lucas S."/>
            <person name="Chen F."/>
            <person name="Nolan M."/>
            <person name="Bruce D."/>
            <person name="Goodwin L."/>
            <person name="Pitluck S."/>
            <person name="Ivanova N."/>
            <person name="Ovchinnikova G."/>
            <person name="Pati A."/>
            <person name="Chen A."/>
            <person name="Palaniappan K."/>
            <person name="Land M."/>
            <person name="Hauser L."/>
            <person name="Chang Y.J."/>
            <person name="Jeffries C.D."/>
            <person name="Chain P."/>
            <person name="Meincke L."/>
            <person name="Sims D."/>
            <person name="Chertkov O."/>
            <person name="Han C."/>
            <person name="Brettin T."/>
            <person name="Detter J.C."/>
            <person name="Wahrenburg C."/>
            <person name="Rohde M."/>
            <person name="Pukall R."/>
            <person name="Goker M."/>
            <person name="Bristow J."/>
            <person name="Eisen J.A."/>
            <person name="Markowitz V."/>
            <person name="Hugenholtz P."/>
            <person name="Klenk H.P."/>
            <person name="Kyrpides N.C."/>
        </authorList>
    </citation>
    <scope>NUCLEOTIDE SEQUENCE [LARGE SCALE GENOMIC DNA]</scope>
    <source>
        <strain evidence="4">ATCC 27009 / DSM 446 / BCRC 14685 / JCM 5260 / KCTC 1825 / NBRC 15652 / NCIMB 11725 / NRRL B-14509 / 104-IA</strain>
    </source>
</reference>
<comment type="similarity">
    <text evidence="1">Belongs to the glycosyltransferase 2 family.</text>
</comment>
<evidence type="ECO:0000259" key="2">
    <source>
        <dbReference type="Pfam" id="PF00535"/>
    </source>
</evidence>
<dbReference type="CAZy" id="GT2">
    <property type="family name" value="Glycosyltransferase Family 2"/>
</dbReference>
<dbReference type="eggNOG" id="COG1216">
    <property type="taxonomic scope" value="Bacteria"/>
</dbReference>
<dbReference type="Gene3D" id="3.90.550.10">
    <property type="entry name" value="Spore Coat Polysaccharide Biosynthesis Protein SpsA, Chain A"/>
    <property type="match status" value="1"/>
</dbReference>
<dbReference type="GO" id="GO:0016758">
    <property type="term" value="F:hexosyltransferase activity"/>
    <property type="evidence" value="ECO:0007669"/>
    <property type="project" value="UniProtKB-ARBA"/>
</dbReference>
<accession>C8WT46</accession>
<evidence type="ECO:0000313" key="4">
    <source>
        <dbReference type="Proteomes" id="UP000001917"/>
    </source>
</evidence>
<dbReference type="STRING" id="521098.Aaci_2557"/>
<dbReference type="Pfam" id="PF00535">
    <property type="entry name" value="Glycos_transf_2"/>
    <property type="match status" value="1"/>
</dbReference>
<dbReference type="CDD" id="cd00761">
    <property type="entry name" value="Glyco_tranf_GTA_type"/>
    <property type="match status" value="1"/>
</dbReference>
<sequence length="354" mass="41360">MITVWTQAYNSEMFIRQCIESVLNQTYTQFEYIIVDDGSSDRTWEIIKEYEKVDSRVRAYRTPARSGGFKYDLLMEVARGEYFTAVDSDDWLEVTFLEKLMTYCEEENLDMCVCGSRYYVDATGQSGVLRVPERTLTFPSTDIPRYFPTIHQFLRPIWGKLIRIHTMRETDLSMFRLFVEKQYKGFDTAFTMSVFEACSKIGMISEILHNYRIREGSSFGEFSNSRYEAYEALYKQTVHLLAKYGQISPDNRRFISQVFFHAVKDVLDICLKSNLSLEEKISYMLSVFGKNSLIELRQEDMYGDGLHILMPYILLLINVVNTRGLDGEPVMDLLRFMFPSNPLIARLFNAQCKD</sequence>
<organism evidence="3 4">
    <name type="scientific">Alicyclobacillus acidocaldarius subsp. acidocaldarius (strain ATCC 27009 / DSM 446 / BCRC 14685 / JCM 5260 / KCTC 1825 / NBRC 15652 / NCIMB 11725 / NRRL B-14509 / 104-IA)</name>
    <name type="common">Bacillus acidocaldarius</name>
    <dbReference type="NCBI Taxonomy" id="521098"/>
    <lineage>
        <taxon>Bacteria</taxon>
        <taxon>Bacillati</taxon>
        <taxon>Bacillota</taxon>
        <taxon>Bacilli</taxon>
        <taxon>Bacillales</taxon>
        <taxon>Alicyclobacillaceae</taxon>
        <taxon>Alicyclobacillus</taxon>
    </lineage>
</organism>
<dbReference type="RefSeq" id="WP_012811800.1">
    <property type="nucleotide sequence ID" value="NC_013205.1"/>
</dbReference>
<evidence type="ECO:0000313" key="3">
    <source>
        <dbReference type="EMBL" id="ACV59561.1"/>
    </source>
</evidence>
<dbReference type="PANTHER" id="PTHR22916:SF3">
    <property type="entry name" value="UDP-GLCNAC:BETAGAL BETA-1,3-N-ACETYLGLUCOSAMINYLTRANSFERASE-LIKE PROTEIN 1"/>
    <property type="match status" value="1"/>
</dbReference>
<dbReference type="InterPro" id="IPR029044">
    <property type="entry name" value="Nucleotide-diphossugar_trans"/>
</dbReference>
<dbReference type="InterPro" id="IPR001173">
    <property type="entry name" value="Glyco_trans_2-like"/>
</dbReference>
<protein>
    <submittedName>
        <fullName evidence="3">Glycosyl transferase family 2</fullName>
    </submittedName>
</protein>
<evidence type="ECO:0000256" key="1">
    <source>
        <dbReference type="ARBA" id="ARBA00006739"/>
    </source>
</evidence>
<dbReference type="AlphaFoldDB" id="C8WT46"/>
<gene>
    <name evidence="3" type="ordered locus">Aaci_2557</name>
</gene>
<feature type="domain" description="Glycosyltransferase 2-like" evidence="2">
    <location>
        <begin position="7"/>
        <end position="130"/>
    </location>
</feature>
<name>C8WT46_ALIAD</name>
<dbReference type="EMBL" id="CP001727">
    <property type="protein sequence ID" value="ACV59561.1"/>
    <property type="molecule type" value="Genomic_DNA"/>
</dbReference>
<keyword evidence="4" id="KW-1185">Reference proteome</keyword>
<dbReference type="SUPFAM" id="SSF53448">
    <property type="entry name" value="Nucleotide-diphospho-sugar transferases"/>
    <property type="match status" value="1"/>
</dbReference>
<dbReference type="SMR" id="C8WT46"/>
<dbReference type="HOGENOM" id="CLU_025996_25_0_9"/>
<dbReference type="Proteomes" id="UP000001917">
    <property type="component" value="Chromosome"/>
</dbReference>
<dbReference type="KEGG" id="aac:Aaci_2557"/>